<dbReference type="PANTHER" id="PTHR47442:SF1">
    <property type="entry name" value="MYND-TYPE ZINC FINGER PROTEIN MUB1"/>
    <property type="match status" value="1"/>
</dbReference>
<feature type="compositionally biased region" description="Polar residues" evidence="1">
    <location>
        <begin position="583"/>
        <end position="602"/>
    </location>
</feature>
<sequence>MRDSNYKSVNNNKAAVTITTSLYDRRALDVTSDKPLVNSLNYLTYFVSSSAKVRETLSVDGGIERLVEILHECHNTDFNIQDQKCNSEKKLLTAWKWTLAFQCLVLAGTRGTEKIRQKVVKAGILPIIATVLDNYLSLNERTFLHANARQGLNPTQQQSYAPNIQPQSEVIPNVFRAFHESQPEDIEQPSQMQNHPEPIPRQNIRGQFAAFNNQFGTDGNDTPLPTEAAFSQAFMNHFNFNFNSDNYQNSISAAAAAIEATSISNTTINSTTTTTNTINSNRPFFHNSHVDNLTSDDYENLSVEQLFKLIRITASAPPPFKNENQHQPPSPQQTKHNTISNDIRRRYIIVNILHKLKQEKQMEMLDDRFFNDCDYNMDSNLQFLADMYARDFEINNRQISTNNNNNNKITVRNFTETGVVIPRDDDVVWSLQLLAYISKYPYLKDVLQNTHIVTDMSIREKHMKLYLERQMKLKMKKTLAIKLKCNSSPKSTKTKTTYLEPFDPSPSNSPQMLSQLQDDNLILDEDKFELCSKAGLTENAELEDEEDSEDAEGEDEEEEGDTLSNGSGSVDDEMMMNNLAKHGSNTTRTANKASNTTPDDYL</sequence>
<dbReference type="PANTHER" id="PTHR47442">
    <property type="entry name" value="MYND-TYPE ZINC FINGER PROTEIN MUB1"/>
    <property type="match status" value="1"/>
</dbReference>
<evidence type="ECO:0000313" key="2">
    <source>
        <dbReference type="EMBL" id="KAG7665767.1"/>
    </source>
</evidence>
<dbReference type="Proteomes" id="UP000694255">
    <property type="component" value="Unassembled WGS sequence"/>
</dbReference>
<feature type="region of interest" description="Disordered" evidence="1">
    <location>
        <begin position="535"/>
        <end position="602"/>
    </location>
</feature>
<dbReference type="RefSeq" id="XP_049265999.1">
    <property type="nucleotide sequence ID" value="XM_049410499.1"/>
</dbReference>
<proteinExistence type="predicted"/>
<keyword evidence="3" id="KW-1185">Reference proteome</keyword>
<protein>
    <submittedName>
        <fullName evidence="2">SamB</fullName>
    </submittedName>
</protein>
<dbReference type="EMBL" id="JAGSYN010000047">
    <property type="protein sequence ID" value="KAG7665767.1"/>
    <property type="molecule type" value="Genomic_DNA"/>
</dbReference>
<dbReference type="OrthoDB" id="5594178at2759"/>
<evidence type="ECO:0000256" key="1">
    <source>
        <dbReference type="SAM" id="MobiDB-lite"/>
    </source>
</evidence>
<accession>A0A8J5QW02</accession>
<reference evidence="2 3" key="1">
    <citation type="journal article" date="2021" name="DNA Res.">
        <title>Genome analysis of Candida subhashii reveals its hybrid nature and dual mitochondrial genome conformations.</title>
        <authorList>
            <person name="Mixao V."/>
            <person name="Hegedusova E."/>
            <person name="Saus E."/>
            <person name="Pryszcz L.P."/>
            <person name="Cillingova A."/>
            <person name="Nosek J."/>
            <person name="Gabaldon T."/>
        </authorList>
    </citation>
    <scope>NUCLEOTIDE SEQUENCE [LARGE SCALE GENOMIC DNA]</scope>
    <source>
        <strain evidence="2 3">CBS 10753</strain>
    </source>
</reference>
<feature type="compositionally biased region" description="Acidic residues" evidence="1">
    <location>
        <begin position="540"/>
        <end position="561"/>
    </location>
</feature>
<dbReference type="GO" id="GO:1990304">
    <property type="term" value="C:MUB1-RAD6-UBR2 ubiquitin ligase complex"/>
    <property type="evidence" value="ECO:0007669"/>
    <property type="project" value="TreeGrafter"/>
</dbReference>
<feature type="region of interest" description="Disordered" evidence="1">
    <location>
        <begin position="490"/>
        <end position="513"/>
    </location>
</feature>
<dbReference type="GO" id="GO:0006511">
    <property type="term" value="P:ubiquitin-dependent protein catabolic process"/>
    <property type="evidence" value="ECO:0007669"/>
    <property type="project" value="TreeGrafter"/>
</dbReference>
<evidence type="ECO:0000313" key="3">
    <source>
        <dbReference type="Proteomes" id="UP000694255"/>
    </source>
</evidence>
<dbReference type="InterPro" id="IPR051664">
    <property type="entry name" value="MYND-type_zinc_finger"/>
</dbReference>
<feature type="non-terminal residue" evidence="2">
    <location>
        <position position="602"/>
    </location>
</feature>
<dbReference type="GeneID" id="73467588"/>
<dbReference type="AlphaFoldDB" id="A0A8J5QW02"/>
<feature type="region of interest" description="Disordered" evidence="1">
    <location>
        <begin position="317"/>
        <end position="338"/>
    </location>
</feature>
<gene>
    <name evidence="2" type="ORF">J8A68_000787</name>
</gene>
<name>A0A8J5QW02_9ASCO</name>
<organism evidence="2 3">
    <name type="scientific">[Candida] subhashii</name>
    <dbReference type="NCBI Taxonomy" id="561895"/>
    <lineage>
        <taxon>Eukaryota</taxon>
        <taxon>Fungi</taxon>
        <taxon>Dikarya</taxon>
        <taxon>Ascomycota</taxon>
        <taxon>Saccharomycotina</taxon>
        <taxon>Pichiomycetes</taxon>
        <taxon>Debaryomycetaceae</taxon>
        <taxon>Spathaspora</taxon>
    </lineage>
</organism>
<comment type="caution">
    <text evidence="2">The sequence shown here is derived from an EMBL/GenBank/DDBJ whole genome shotgun (WGS) entry which is preliminary data.</text>
</comment>
<dbReference type="GO" id="GO:0007163">
    <property type="term" value="P:establishment or maintenance of cell polarity"/>
    <property type="evidence" value="ECO:0007669"/>
    <property type="project" value="TreeGrafter"/>
</dbReference>